<evidence type="ECO:0000313" key="1">
    <source>
        <dbReference type="EMBL" id="MFD2514792.1"/>
    </source>
</evidence>
<proteinExistence type="predicted"/>
<dbReference type="EMBL" id="JBHULU010000017">
    <property type="protein sequence ID" value="MFD2514792.1"/>
    <property type="molecule type" value="Genomic_DNA"/>
</dbReference>
<protein>
    <recommendedName>
        <fullName evidence="3">Helitron helicase</fullName>
    </recommendedName>
</protein>
<dbReference type="RefSeq" id="WP_377508154.1">
    <property type="nucleotide sequence ID" value="NZ_JBHULU010000017.1"/>
</dbReference>
<keyword evidence="2" id="KW-1185">Reference proteome</keyword>
<name>A0ABW5IMA4_9BACT</name>
<evidence type="ECO:0000313" key="2">
    <source>
        <dbReference type="Proteomes" id="UP001597544"/>
    </source>
</evidence>
<accession>A0ABW5IMA4</accession>
<organism evidence="1 2">
    <name type="scientific">Pontibacter locisalis</name>
    <dbReference type="NCBI Taxonomy" id="1719035"/>
    <lineage>
        <taxon>Bacteria</taxon>
        <taxon>Pseudomonadati</taxon>
        <taxon>Bacteroidota</taxon>
        <taxon>Cytophagia</taxon>
        <taxon>Cytophagales</taxon>
        <taxon>Hymenobacteraceae</taxon>
        <taxon>Pontibacter</taxon>
    </lineage>
</organism>
<gene>
    <name evidence="1" type="ORF">ACFSRY_13030</name>
</gene>
<sequence length="56" mass="6623">MITHGRERYKVNIINRIRRNETAEVRSNIRYGSRPFLYTTLNPDNMMKAGRGGRKI</sequence>
<reference evidence="2" key="1">
    <citation type="journal article" date="2019" name="Int. J. Syst. Evol. Microbiol.">
        <title>The Global Catalogue of Microorganisms (GCM) 10K type strain sequencing project: providing services to taxonomists for standard genome sequencing and annotation.</title>
        <authorList>
            <consortium name="The Broad Institute Genomics Platform"/>
            <consortium name="The Broad Institute Genome Sequencing Center for Infectious Disease"/>
            <person name="Wu L."/>
            <person name="Ma J."/>
        </authorList>
    </citation>
    <scope>NUCLEOTIDE SEQUENCE [LARGE SCALE GENOMIC DNA]</scope>
    <source>
        <strain evidence="2">KCTC 42498</strain>
    </source>
</reference>
<evidence type="ECO:0008006" key="3">
    <source>
        <dbReference type="Google" id="ProtNLM"/>
    </source>
</evidence>
<comment type="caution">
    <text evidence="1">The sequence shown here is derived from an EMBL/GenBank/DDBJ whole genome shotgun (WGS) entry which is preliminary data.</text>
</comment>
<dbReference type="Proteomes" id="UP001597544">
    <property type="component" value="Unassembled WGS sequence"/>
</dbReference>